<proteinExistence type="predicted"/>
<dbReference type="Proteomes" id="UP000681041">
    <property type="component" value="Chromosome"/>
</dbReference>
<dbReference type="EMBL" id="CP058560">
    <property type="protein sequence ID" value="QUH23756.1"/>
    <property type="molecule type" value="Genomic_DNA"/>
</dbReference>
<dbReference type="GeneID" id="64820756"/>
<keyword evidence="2" id="KW-1185">Reference proteome</keyword>
<evidence type="ECO:0000313" key="2">
    <source>
        <dbReference type="Proteomes" id="UP000681041"/>
    </source>
</evidence>
<dbReference type="RefSeq" id="WP_211532712.1">
    <property type="nucleotide sequence ID" value="NZ_CP058560.1"/>
</dbReference>
<sequence length="135" mass="16210">MTRRQFLKKSKKALKDTSHLLVMVIEITGKEDRGKLSPGEVEEKWEIIRQEIESIFAEYEKIKPPSKCISIYRRILNILISFQEMVSYKKDYILREDLNKEKIEKKRHKTSKQMEILWSDFKTLNEEVNTLFSKK</sequence>
<organism evidence="1 2">
    <name type="scientific">Methanobacterium alkalithermotolerans</name>
    <dbReference type="NCBI Taxonomy" id="2731220"/>
    <lineage>
        <taxon>Archaea</taxon>
        <taxon>Methanobacteriati</taxon>
        <taxon>Methanobacteriota</taxon>
        <taxon>Methanomada group</taxon>
        <taxon>Methanobacteria</taxon>
        <taxon>Methanobacteriales</taxon>
        <taxon>Methanobacteriaceae</taxon>
        <taxon>Methanobacterium</taxon>
    </lineage>
</organism>
<dbReference type="OrthoDB" id="69073at2157"/>
<accession>A0A8T8K595</accession>
<dbReference type="AlphaFoldDB" id="A0A8T8K595"/>
<name>A0A8T8K595_9EURY</name>
<dbReference type="KEGG" id="meme:HYG87_08285"/>
<reference evidence="1" key="1">
    <citation type="submission" date="2020-07" db="EMBL/GenBank/DDBJ databases">
        <title>Methanobacterium. sp. MethCan genome.</title>
        <authorList>
            <person name="Postec A."/>
            <person name="Quemeneur M."/>
        </authorList>
    </citation>
    <scope>NUCLEOTIDE SEQUENCE</scope>
    <source>
        <strain evidence="1">MethCAN</strain>
    </source>
</reference>
<evidence type="ECO:0000313" key="1">
    <source>
        <dbReference type="EMBL" id="QUH23756.1"/>
    </source>
</evidence>
<protein>
    <submittedName>
        <fullName evidence="1">Uncharacterized protein</fullName>
    </submittedName>
</protein>
<gene>
    <name evidence="1" type="ORF">HYG87_08285</name>
</gene>